<dbReference type="PANTHER" id="PTHR24223">
    <property type="entry name" value="ATP-BINDING CASSETTE SUB-FAMILY C"/>
    <property type="match status" value="1"/>
</dbReference>
<dbReference type="Pfam" id="PF00664">
    <property type="entry name" value="ABC_membrane"/>
    <property type="match status" value="2"/>
</dbReference>
<name>A0AAD3CTQ3_9STRA</name>
<keyword evidence="3" id="KW-0813">Transport</keyword>
<keyword evidence="5" id="KW-0677">Repeat</keyword>
<feature type="transmembrane region" description="Helical" evidence="10">
    <location>
        <begin position="136"/>
        <end position="153"/>
    </location>
</feature>
<dbReference type="InterPro" id="IPR011527">
    <property type="entry name" value="ABC1_TM_dom"/>
</dbReference>
<dbReference type="PROSITE" id="PS50929">
    <property type="entry name" value="ABC_TM1F"/>
    <property type="match status" value="2"/>
</dbReference>
<dbReference type="CDD" id="cd18579">
    <property type="entry name" value="ABC_6TM_ABCC_D1"/>
    <property type="match status" value="1"/>
</dbReference>
<feature type="domain" description="ABC transporter" evidence="11">
    <location>
        <begin position="1042"/>
        <end position="1277"/>
    </location>
</feature>
<dbReference type="GO" id="GO:0016887">
    <property type="term" value="F:ATP hydrolysis activity"/>
    <property type="evidence" value="ECO:0007669"/>
    <property type="project" value="InterPro"/>
</dbReference>
<dbReference type="InterPro" id="IPR050173">
    <property type="entry name" value="ABC_transporter_C-like"/>
</dbReference>
<dbReference type="FunFam" id="3.40.50.300:FF:000838">
    <property type="entry name" value="ABC multidrug transporter (Eurofung)"/>
    <property type="match status" value="1"/>
</dbReference>
<dbReference type="SMART" id="SM00382">
    <property type="entry name" value="AAA"/>
    <property type="match status" value="2"/>
</dbReference>
<keyword evidence="14" id="KW-1185">Reference proteome</keyword>
<sequence>MHNESGCDKRKENPIAKANWLSKMCFWWAMPLLKLGNERPLEDRDLYDLQQVDSSAENKKIIEGIWKQEKDSKRNNLARSLLKHFLTNSKFAFLLMFINMSARIAQAWVLGLLMEQFGRFESNNSEESGSVDTKKGYLYASLLALFGLIAFPSKQMQFFETYRLGMQLRIGIIASIFAKALRLPAGALHCADGISNGYIMNLASTDVEKFVHASVTSPFLFLGPFFCIVILVIGILIIGPVFAIGYVLLACLIPLQIALGRKFALYRSQVAAITDERVNFVSQAISGVRIMKYNGWEYNFRDRIQKIRAREIATIQKAGRYKALNEAIFYIGSISVSVFIFSIYDAMGGELTPKQAFSTMTLLNIVQFILTKHVPNSVMSLSESFIASGRIQNFFSLESVPDPVNVDTGMNHIDSSEDKILKMSGVTCRWNSIEFSSASNSNLGENEIDASPIALSDISLEFSTGKLYCVLGKVGSGKSALLQCLAGELRPTTGQIFRQFVKLSYAEQEPFIVDGTVKENILMGCKLDDDVYNDVINACGLSQDLINFLNGDNTLVGDRGLQLSGGQRARLGLARCLYRTLLDRVRLLLLDDPLSAVDAKISRKLFYDAIKNLALKRGNCCVILVTHQLQFAGAADVCIVIDEGRVVSKGSYAQVADCPSNHIEEIVQVNNFSDDVEQEDDLNLDCNEVNRSEFKSALIDSQKEGRSTGVITLATWKAYFQAIGGVYTLLVFILLFSCTQASQLTVIVMIGRYSSGEDVLKVVVSLTFGMIFFAMINSYFSFQLLIKAAESLHNKMLESVLRSKICFFDTNPLGRIVNRFASDCSVCDETLPLTIYDFSIGFVTIIGSIITAIWVLPFLLIVLPILLFLFLYLRRIFVTTTRELKRLDGIGRSPIFAKLSEVLNGIVTIRSNDKSMYFSDIFEQYHDKHTRASFAFVFTSRWFAFQMDLLSWVLMACASILAVVFQVQNLWDVNPSVLGLALTLLIQISTTNLPWIIRQSAEVTNQMVSVERINEYGKLAPEAALATEFDTQNKNWPIDASIRVTNLSVRYREDLPLCLSNISFSIESGSRLAIVGRSGSGKSSLVQALFRVLECEKGTIEVGGIDIKTLGLHTLRKKMAIISQTPILFRGCSIQENLDPFGQFQVDDINEALESVQMLDAVNKLADGLNTMVEENGSNFSVGQRQLLSLARAILYKLEILVLDEPTANVDIETDRLLQRTLRVKFSEATIIVIAHRLDTIVDFDKVLVLEKGESVEFGTPKELMSSDGYFASLIKSTGDQAAMSLER</sequence>
<evidence type="ECO:0000256" key="2">
    <source>
        <dbReference type="ARBA" id="ARBA00009726"/>
    </source>
</evidence>
<evidence type="ECO:0000259" key="12">
    <source>
        <dbReference type="PROSITE" id="PS50929"/>
    </source>
</evidence>
<reference evidence="13 14" key="1">
    <citation type="journal article" date="2021" name="Sci. Rep.">
        <title>The genome of the diatom Chaetoceros tenuissimus carries an ancient integrated fragment of an extant virus.</title>
        <authorList>
            <person name="Hongo Y."/>
            <person name="Kimura K."/>
            <person name="Takaki Y."/>
            <person name="Yoshida Y."/>
            <person name="Baba S."/>
            <person name="Kobayashi G."/>
            <person name="Nagasaki K."/>
            <person name="Hano T."/>
            <person name="Tomaru Y."/>
        </authorList>
    </citation>
    <scope>NUCLEOTIDE SEQUENCE [LARGE SCALE GENOMIC DNA]</scope>
    <source>
        <strain evidence="13 14">NIES-3715</strain>
    </source>
</reference>
<dbReference type="GO" id="GO:0005524">
    <property type="term" value="F:ATP binding"/>
    <property type="evidence" value="ECO:0007669"/>
    <property type="project" value="UniProtKB-KW"/>
</dbReference>
<dbReference type="GO" id="GO:0016020">
    <property type="term" value="C:membrane"/>
    <property type="evidence" value="ECO:0007669"/>
    <property type="project" value="UniProtKB-SubCell"/>
</dbReference>
<gene>
    <name evidence="13" type="ORF">CTEN210_07366</name>
</gene>
<feature type="transmembrane region" description="Helical" evidence="10">
    <location>
        <begin position="840"/>
        <end position="873"/>
    </location>
</feature>
<evidence type="ECO:0000313" key="13">
    <source>
        <dbReference type="EMBL" id="GFH50890.1"/>
    </source>
</evidence>
<dbReference type="Pfam" id="PF00005">
    <property type="entry name" value="ABC_tran"/>
    <property type="match status" value="2"/>
</dbReference>
<dbReference type="InterPro" id="IPR003593">
    <property type="entry name" value="AAA+_ATPase"/>
</dbReference>
<evidence type="ECO:0000256" key="7">
    <source>
        <dbReference type="ARBA" id="ARBA00022840"/>
    </source>
</evidence>
<dbReference type="FunFam" id="1.20.1560.10:FF:000013">
    <property type="entry name" value="ABC transporter C family member 2"/>
    <property type="match status" value="1"/>
</dbReference>
<feature type="transmembrane region" description="Helical" evidence="10">
    <location>
        <begin position="327"/>
        <end position="344"/>
    </location>
</feature>
<dbReference type="Gene3D" id="3.40.50.300">
    <property type="entry name" value="P-loop containing nucleotide triphosphate hydrolases"/>
    <property type="match status" value="2"/>
</dbReference>
<dbReference type="InterPro" id="IPR044746">
    <property type="entry name" value="ABCC_6TM_D1"/>
</dbReference>
<feature type="transmembrane region" description="Helical" evidence="10">
    <location>
        <begin position="718"/>
        <end position="738"/>
    </location>
</feature>
<organism evidence="13 14">
    <name type="scientific">Chaetoceros tenuissimus</name>
    <dbReference type="NCBI Taxonomy" id="426638"/>
    <lineage>
        <taxon>Eukaryota</taxon>
        <taxon>Sar</taxon>
        <taxon>Stramenopiles</taxon>
        <taxon>Ochrophyta</taxon>
        <taxon>Bacillariophyta</taxon>
        <taxon>Coscinodiscophyceae</taxon>
        <taxon>Chaetocerotophycidae</taxon>
        <taxon>Chaetocerotales</taxon>
        <taxon>Chaetocerotaceae</taxon>
        <taxon>Chaetoceros</taxon>
    </lineage>
</organism>
<evidence type="ECO:0000256" key="10">
    <source>
        <dbReference type="SAM" id="Phobius"/>
    </source>
</evidence>
<feature type="transmembrane region" description="Helical" evidence="10">
    <location>
        <begin position="91"/>
        <end position="114"/>
    </location>
</feature>
<proteinExistence type="inferred from homology"/>
<feature type="domain" description="ABC transmembrane type-1" evidence="12">
    <location>
        <begin position="762"/>
        <end position="990"/>
    </location>
</feature>
<accession>A0AAD3CTQ3</accession>
<comment type="caution">
    <text evidence="13">The sequence shown here is derived from an EMBL/GenBank/DDBJ whole genome shotgun (WGS) entry which is preliminary data.</text>
</comment>
<feature type="transmembrane region" description="Helical" evidence="10">
    <location>
        <begin position="759"/>
        <end position="780"/>
    </location>
</feature>
<feature type="domain" description="ABC transporter" evidence="11">
    <location>
        <begin position="433"/>
        <end position="668"/>
    </location>
</feature>
<dbReference type="PANTHER" id="PTHR24223:SF456">
    <property type="entry name" value="MULTIDRUG RESISTANCE-ASSOCIATED PROTEIN LETHAL(2)03659"/>
    <property type="match status" value="1"/>
</dbReference>
<feature type="transmembrane region" description="Helical" evidence="10">
    <location>
        <begin position="219"/>
        <end position="237"/>
    </location>
</feature>
<dbReference type="InterPro" id="IPR003439">
    <property type="entry name" value="ABC_transporter-like_ATP-bd"/>
</dbReference>
<evidence type="ECO:0000256" key="3">
    <source>
        <dbReference type="ARBA" id="ARBA00022448"/>
    </source>
</evidence>
<evidence type="ECO:0000256" key="9">
    <source>
        <dbReference type="ARBA" id="ARBA00023136"/>
    </source>
</evidence>
<feature type="domain" description="ABC transmembrane type-1" evidence="12">
    <location>
        <begin position="91"/>
        <end position="368"/>
    </location>
</feature>
<keyword evidence="7" id="KW-0067">ATP-binding</keyword>
<dbReference type="Proteomes" id="UP001054902">
    <property type="component" value="Unassembled WGS sequence"/>
</dbReference>
<keyword evidence="9 10" id="KW-0472">Membrane</keyword>
<comment type="similarity">
    <text evidence="2">Belongs to the ABC transporter superfamily. ABCC family. Conjugate transporter (TC 3.A.1.208) subfamily.</text>
</comment>
<evidence type="ECO:0000256" key="1">
    <source>
        <dbReference type="ARBA" id="ARBA00004141"/>
    </source>
</evidence>
<dbReference type="GO" id="GO:0140359">
    <property type="term" value="F:ABC-type transporter activity"/>
    <property type="evidence" value="ECO:0007669"/>
    <property type="project" value="InterPro"/>
</dbReference>
<keyword evidence="4 10" id="KW-0812">Transmembrane</keyword>
<dbReference type="CDD" id="cd18580">
    <property type="entry name" value="ABC_6TM_ABCC_D2"/>
    <property type="match status" value="1"/>
</dbReference>
<dbReference type="PROSITE" id="PS50893">
    <property type="entry name" value="ABC_TRANSPORTER_2"/>
    <property type="match status" value="2"/>
</dbReference>
<dbReference type="SUPFAM" id="SSF90123">
    <property type="entry name" value="ABC transporter transmembrane region"/>
    <property type="match status" value="2"/>
</dbReference>
<dbReference type="InterPro" id="IPR044726">
    <property type="entry name" value="ABCC_6TM_D2"/>
</dbReference>
<evidence type="ECO:0000313" key="14">
    <source>
        <dbReference type="Proteomes" id="UP001054902"/>
    </source>
</evidence>
<dbReference type="SUPFAM" id="SSF52540">
    <property type="entry name" value="P-loop containing nucleoside triphosphate hydrolases"/>
    <property type="match status" value="2"/>
</dbReference>
<evidence type="ECO:0000256" key="8">
    <source>
        <dbReference type="ARBA" id="ARBA00022989"/>
    </source>
</evidence>
<dbReference type="InterPro" id="IPR036640">
    <property type="entry name" value="ABC1_TM_sf"/>
</dbReference>
<dbReference type="InterPro" id="IPR027417">
    <property type="entry name" value="P-loop_NTPase"/>
</dbReference>
<dbReference type="EMBL" id="BLLK01000045">
    <property type="protein sequence ID" value="GFH50890.1"/>
    <property type="molecule type" value="Genomic_DNA"/>
</dbReference>
<feature type="transmembrane region" description="Helical" evidence="10">
    <location>
        <begin position="243"/>
        <end position="259"/>
    </location>
</feature>
<evidence type="ECO:0000259" key="11">
    <source>
        <dbReference type="PROSITE" id="PS50893"/>
    </source>
</evidence>
<feature type="transmembrane region" description="Helical" evidence="10">
    <location>
        <begin position="977"/>
        <end position="997"/>
    </location>
</feature>
<keyword evidence="8 10" id="KW-1133">Transmembrane helix</keyword>
<dbReference type="InterPro" id="IPR017871">
    <property type="entry name" value="ABC_transporter-like_CS"/>
</dbReference>
<evidence type="ECO:0000256" key="5">
    <source>
        <dbReference type="ARBA" id="ARBA00022737"/>
    </source>
</evidence>
<dbReference type="CDD" id="cd03244">
    <property type="entry name" value="ABCC_MRP_domain2"/>
    <property type="match status" value="1"/>
</dbReference>
<feature type="transmembrane region" description="Helical" evidence="10">
    <location>
        <begin position="949"/>
        <end position="971"/>
    </location>
</feature>
<dbReference type="Gene3D" id="1.20.1560.10">
    <property type="entry name" value="ABC transporter type 1, transmembrane domain"/>
    <property type="match status" value="2"/>
</dbReference>
<protein>
    <submittedName>
        <fullName evidence="13">Uncharacterized protein</fullName>
    </submittedName>
</protein>
<comment type="subcellular location">
    <subcellularLocation>
        <location evidence="1">Membrane</location>
        <topology evidence="1">Multi-pass membrane protein</topology>
    </subcellularLocation>
</comment>
<evidence type="ECO:0000256" key="6">
    <source>
        <dbReference type="ARBA" id="ARBA00022741"/>
    </source>
</evidence>
<dbReference type="PROSITE" id="PS00211">
    <property type="entry name" value="ABC_TRANSPORTER_1"/>
    <property type="match status" value="2"/>
</dbReference>
<keyword evidence="6" id="KW-0547">Nucleotide-binding</keyword>
<evidence type="ECO:0000256" key="4">
    <source>
        <dbReference type="ARBA" id="ARBA00022692"/>
    </source>
</evidence>